<accession>A0ABY3MYL5</accession>
<protein>
    <recommendedName>
        <fullName evidence="2">BIG2 domain-containing protein</fullName>
    </recommendedName>
</protein>
<dbReference type="RefSeq" id="WP_148747693.1">
    <property type="nucleotide sequence ID" value="NZ_PJAI02000005.1"/>
</dbReference>
<dbReference type="InterPro" id="IPR008964">
    <property type="entry name" value="Invasin/intimin_cell_adhesion"/>
</dbReference>
<feature type="chain" id="PRO_5047429131" description="BIG2 domain-containing protein" evidence="1">
    <location>
        <begin position="21"/>
        <end position="588"/>
    </location>
</feature>
<sequence length="588" mass="62292">MKTNLLKNTILMSIISASLAGCGNEGGYDYNFSADHPVLFPQEPIEVSFNEETGLMEVDLLAGATVNGVPVGSVDKSVYVRDFLFTVSDPSFVTPQVVVNVPNQPASPFNVSNEGSNANVLFIDTDMFAESLRMCDDTDVRGGTDADGNAVADGKKDFPESISYDITYLIDNGYEYELGVEKPTRTLKLTINANTDPVKAVVASDVSVPVGGTGQVLAATVPAYACNNKLTYSIVDTAIAEVDAAGEITGKNVGETNITVTSDENSELTSTAIVNVTSDFTLEVTNQRYNELGAPLGTKLVPTCVHTGLDVIPKGTGLTGAYTYDWTSSNTNLVLAASDSDGGFGAIGRFTNSLIIGETADLTVELATGDTGTTPLDAISPQTIAVTAVDNSSCNPGTSDNPDGWLTDFLLNLEGGAYTSPGNGSVTEAPTQLSGKAVQITSNDGTAVQTGQEVWNNQRNWYSSNYGTGDVGRKFSYTVWAKLEQAPATDVEVELSIFNIAWIYEGIPAGANGYDGRMSGAGILSATLKPTTEWQLVEFIDQESDTKIWTVPSIWNTGTSVMQRWQVEGLEAGQSIIIDEASIVEITQ</sequence>
<dbReference type="Gene3D" id="2.60.40.1080">
    <property type="match status" value="1"/>
</dbReference>
<keyword evidence="1" id="KW-0732">Signal</keyword>
<feature type="domain" description="BIG2" evidence="2">
    <location>
        <begin position="197"/>
        <end position="272"/>
    </location>
</feature>
<dbReference type="EMBL" id="PJAI02000005">
    <property type="protein sequence ID" value="TYK66236.1"/>
    <property type="molecule type" value="Genomic_DNA"/>
</dbReference>
<evidence type="ECO:0000259" key="2">
    <source>
        <dbReference type="SMART" id="SM00635"/>
    </source>
</evidence>
<proteinExistence type="predicted"/>
<evidence type="ECO:0000256" key="1">
    <source>
        <dbReference type="SAM" id="SignalP"/>
    </source>
</evidence>
<reference evidence="3 4" key="1">
    <citation type="submission" date="2019-08" db="EMBL/GenBank/DDBJ databases">
        <title>Microbe sample from Colwellia echini.</title>
        <authorList>
            <person name="Christiansen L."/>
            <person name="Pathiraja D."/>
            <person name="Schultz-Johansen M."/>
            <person name="Choi I.-G."/>
            <person name="Stougaard P."/>
        </authorList>
    </citation>
    <scope>NUCLEOTIDE SEQUENCE [LARGE SCALE GENOMIC DNA]</scope>
    <source>
        <strain evidence="3 4">A3</strain>
    </source>
</reference>
<dbReference type="SMART" id="SM00635">
    <property type="entry name" value="BID_2"/>
    <property type="match status" value="1"/>
</dbReference>
<feature type="signal peptide" evidence="1">
    <location>
        <begin position="1"/>
        <end position="20"/>
    </location>
</feature>
<keyword evidence="4" id="KW-1185">Reference proteome</keyword>
<dbReference type="PROSITE" id="PS51257">
    <property type="entry name" value="PROKAR_LIPOPROTEIN"/>
    <property type="match status" value="1"/>
</dbReference>
<name>A0ABY3MYL5_9GAMM</name>
<dbReference type="Proteomes" id="UP000815846">
    <property type="component" value="Unassembled WGS sequence"/>
</dbReference>
<gene>
    <name evidence="3" type="ORF">CWS31_006460</name>
</gene>
<organism evidence="3 4">
    <name type="scientific">Colwellia echini</name>
    <dbReference type="NCBI Taxonomy" id="1982103"/>
    <lineage>
        <taxon>Bacteria</taxon>
        <taxon>Pseudomonadati</taxon>
        <taxon>Pseudomonadota</taxon>
        <taxon>Gammaproteobacteria</taxon>
        <taxon>Alteromonadales</taxon>
        <taxon>Colwelliaceae</taxon>
        <taxon>Colwellia</taxon>
    </lineage>
</organism>
<comment type="caution">
    <text evidence="3">The sequence shown here is derived from an EMBL/GenBank/DDBJ whole genome shotgun (WGS) entry which is preliminary data.</text>
</comment>
<dbReference type="Pfam" id="PF02368">
    <property type="entry name" value="Big_2"/>
    <property type="match status" value="1"/>
</dbReference>
<evidence type="ECO:0000313" key="3">
    <source>
        <dbReference type="EMBL" id="TYK66236.1"/>
    </source>
</evidence>
<dbReference type="InterPro" id="IPR003343">
    <property type="entry name" value="Big_2"/>
</dbReference>
<dbReference type="SUPFAM" id="SSF49373">
    <property type="entry name" value="Invasin/intimin cell-adhesion fragments"/>
    <property type="match status" value="1"/>
</dbReference>
<evidence type="ECO:0000313" key="4">
    <source>
        <dbReference type="Proteomes" id="UP000815846"/>
    </source>
</evidence>